<evidence type="ECO:0008006" key="4">
    <source>
        <dbReference type="Google" id="ProtNLM"/>
    </source>
</evidence>
<evidence type="ECO:0000256" key="1">
    <source>
        <dbReference type="SAM" id="MobiDB-lite"/>
    </source>
</evidence>
<organism evidence="2 3">
    <name type="scientific">Bradyrhizobium algeriense</name>
    <dbReference type="NCBI Taxonomy" id="634784"/>
    <lineage>
        <taxon>Bacteria</taxon>
        <taxon>Pseudomonadati</taxon>
        <taxon>Pseudomonadota</taxon>
        <taxon>Alphaproteobacteria</taxon>
        <taxon>Hyphomicrobiales</taxon>
        <taxon>Nitrobacteraceae</taxon>
        <taxon>Bradyrhizobium</taxon>
    </lineage>
</organism>
<sequence length="158" mass="17305">MRHDRGVQAQIIWGANLIPVGGPHAARDDFAPRAGMFAHAGQLGGGGRLGRRRARDARAGGVGSCGVDVRPPSDSRIKSKKPAADFSARALQFLRWWRYAGDLPDMSNRFRMVNELQKNRRNGFDKLKRPRPIVVRNEKPATVSGAGCTISAMMPMCP</sequence>
<feature type="region of interest" description="Disordered" evidence="1">
    <location>
        <begin position="60"/>
        <end position="79"/>
    </location>
</feature>
<comment type="caution">
    <text evidence="2">The sequence shown here is derived from an EMBL/GenBank/DDBJ whole genome shotgun (WGS) entry which is preliminary data.</text>
</comment>
<protein>
    <recommendedName>
        <fullName evidence="4">Transposase</fullName>
    </recommendedName>
</protein>
<dbReference type="EMBL" id="JAZHRV010000001">
    <property type="protein sequence ID" value="MEH2557194.1"/>
    <property type="molecule type" value="Genomic_DNA"/>
</dbReference>
<dbReference type="Proteomes" id="UP001364224">
    <property type="component" value="Unassembled WGS sequence"/>
</dbReference>
<accession>A0ABU8BF81</accession>
<evidence type="ECO:0000313" key="3">
    <source>
        <dbReference type="Proteomes" id="UP001364224"/>
    </source>
</evidence>
<dbReference type="RefSeq" id="WP_334483078.1">
    <property type="nucleotide sequence ID" value="NZ_JAZHRV010000001.1"/>
</dbReference>
<keyword evidence="3" id="KW-1185">Reference proteome</keyword>
<evidence type="ECO:0000313" key="2">
    <source>
        <dbReference type="EMBL" id="MEH2557194.1"/>
    </source>
</evidence>
<name>A0ABU8BF81_9BRAD</name>
<reference evidence="2 3" key="1">
    <citation type="submission" date="2024-02" db="EMBL/GenBank/DDBJ databases">
        <title>Adaptive strategies in a cosmopolitan and abundant soil bacterium.</title>
        <authorList>
            <person name="Carini P."/>
        </authorList>
    </citation>
    <scope>NUCLEOTIDE SEQUENCE [LARGE SCALE GENOMIC DNA]</scope>
    <source>
        <strain evidence="2 3">AZCC 1608</strain>
    </source>
</reference>
<gene>
    <name evidence="2" type="ORF">V1286_004723</name>
</gene>
<proteinExistence type="predicted"/>